<organism evidence="13 14">
    <name type="scientific">Patellaria atrata CBS 101060</name>
    <dbReference type="NCBI Taxonomy" id="1346257"/>
    <lineage>
        <taxon>Eukaryota</taxon>
        <taxon>Fungi</taxon>
        <taxon>Dikarya</taxon>
        <taxon>Ascomycota</taxon>
        <taxon>Pezizomycotina</taxon>
        <taxon>Dothideomycetes</taxon>
        <taxon>Dothideomycetes incertae sedis</taxon>
        <taxon>Patellariales</taxon>
        <taxon>Patellariaceae</taxon>
        <taxon>Patellaria</taxon>
    </lineage>
</organism>
<feature type="binding site" evidence="10">
    <location>
        <position position="169"/>
    </location>
    <ligand>
        <name>substrate</name>
    </ligand>
</feature>
<dbReference type="GO" id="GO:0003697">
    <property type="term" value="F:single-stranded DNA binding"/>
    <property type="evidence" value="ECO:0007669"/>
    <property type="project" value="TreeGrafter"/>
</dbReference>
<evidence type="ECO:0000256" key="6">
    <source>
        <dbReference type="ARBA" id="ARBA00022839"/>
    </source>
</evidence>
<feature type="active site" description="Proton donor/acceptor" evidence="9">
    <location>
        <position position="449"/>
    </location>
</feature>
<dbReference type="OrthoDB" id="47785at2759"/>
<evidence type="ECO:0000256" key="9">
    <source>
        <dbReference type="PIRSR" id="PIRSR610347-1"/>
    </source>
</evidence>
<protein>
    <submittedName>
        <fullName evidence="13">Phospholipase D/nuclease</fullName>
    </submittedName>
</protein>
<evidence type="ECO:0000256" key="8">
    <source>
        <dbReference type="ARBA" id="ARBA00023242"/>
    </source>
</evidence>
<dbReference type="SUPFAM" id="SSF56024">
    <property type="entry name" value="Phospholipase D/nuclease"/>
    <property type="match status" value="2"/>
</dbReference>
<dbReference type="FunFam" id="3.30.870.10:FF:000038">
    <property type="entry name" value="Probable tyrosyl-DNA phosphodiesterase"/>
    <property type="match status" value="1"/>
</dbReference>
<evidence type="ECO:0000313" key="13">
    <source>
        <dbReference type="EMBL" id="KAF2836085.1"/>
    </source>
</evidence>
<dbReference type="CDD" id="cd09123">
    <property type="entry name" value="PLDc_Tdp1_2"/>
    <property type="match status" value="1"/>
</dbReference>
<feature type="binding site" evidence="10">
    <location>
        <position position="451"/>
    </location>
    <ligand>
        <name>substrate</name>
    </ligand>
</feature>
<keyword evidence="5" id="KW-0378">Hydrolase</keyword>
<evidence type="ECO:0000313" key="14">
    <source>
        <dbReference type="Proteomes" id="UP000799429"/>
    </source>
</evidence>
<dbReference type="GO" id="GO:0003690">
    <property type="term" value="F:double-stranded DNA binding"/>
    <property type="evidence" value="ECO:0007669"/>
    <property type="project" value="TreeGrafter"/>
</dbReference>
<comment type="caution">
    <text evidence="13">The sequence shown here is derived from an EMBL/GenBank/DDBJ whole genome shotgun (WGS) entry which is preliminary data.</text>
</comment>
<keyword evidence="6" id="KW-0269">Exonuclease</keyword>
<feature type="region of interest" description="Disordered" evidence="12">
    <location>
        <begin position="477"/>
        <end position="502"/>
    </location>
</feature>
<dbReference type="Gene3D" id="3.30.870.10">
    <property type="entry name" value="Endonuclease Chain A"/>
    <property type="match status" value="2"/>
</dbReference>
<dbReference type="PANTHER" id="PTHR12415:SF0">
    <property type="entry name" value="TYROSYL-DNA PHOSPHODIESTERASE 1"/>
    <property type="match status" value="1"/>
</dbReference>
<keyword evidence="4" id="KW-0227">DNA damage</keyword>
<dbReference type="Proteomes" id="UP000799429">
    <property type="component" value="Unassembled WGS sequence"/>
</dbReference>
<evidence type="ECO:0000256" key="5">
    <source>
        <dbReference type="ARBA" id="ARBA00022801"/>
    </source>
</evidence>
<evidence type="ECO:0000256" key="10">
    <source>
        <dbReference type="PIRSR" id="PIRSR610347-2"/>
    </source>
</evidence>
<gene>
    <name evidence="13" type="ORF">M501DRAFT_940382</name>
</gene>
<keyword evidence="14" id="KW-1185">Reference proteome</keyword>
<dbReference type="GO" id="GO:0006281">
    <property type="term" value="P:DNA repair"/>
    <property type="evidence" value="ECO:0007669"/>
    <property type="project" value="UniProtKB-KW"/>
</dbReference>
<dbReference type="GO" id="GO:0005634">
    <property type="term" value="C:nucleus"/>
    <property type="evidence" value="ECO:0007669"/>
    <property type="project" value="UniProtKB-SubCell"/>
</dbReference>
<keyword evidence="3" id="KW-0540">Nuclease</keyword>
<feature type="site" description="Interaction with DNA" evidence="11">
    <location>
        <position position="475"/>
    </location>
</feature>
<evidence type="ECO:0000256" key="12">
    <source>
        <dbReference type="SAM" id="MobiDB-lite"/>
    </source>
</evidence>
<evidence type="ECO:0000256" key="3">
    <source>
        <dbReference type="ARBA" id="ARBA00022722"/>
    </source>
</evidence>
<evidence type="ECO:0000256" key="4">
    <source>
        <dbReference type="ARBA" id="ARBA00022763"/>
    </source>
</evidence>
<sequence length="609" mass="68436">MPGSLERGISPPTLVRRRNERVTLFQDEDYNPTMDFDSGRITEVKNLSSYPETSKQEEDSIKFIPSPIQLTRIRDLGPECNVDTVGIEDILKDPLLKECWQFNFLFDIPFLMAALDEDVRSTVAIKIVHGFWKREDERRINLEQQAREYTNVSLIPAYMPEPFGTHHSKMMVLIRHDDSAQVVIHTANIIPQDWRNMTQALWRSPLLPLLPSKLFNTHSNLNLNDGLGSCEEERSDIPFNPELHPFGSSIRFKHDLLSYLSAYGSRLKSLVTQLAHYDFSAIKAALVASTPCKQPVQPRDPRKAAWGWIGLREVLSAIPAPRSQQNDRHIVIQVSSIATLGQTDKWLKGFMGVLSTTSPNFTDSMTSDGKQSPGPTFSLVFPTPDEIRGSLDGYAAGGSIHVKIQTQAQRRQLEYLRPLLRRWGSAPTSTASLTHFTTSTTFNPTTAPHVKTYICFSDPECTGIEWALISSANLSTQAWGSGPGTSTGKKKGGKAGKEDEVNGDGETVRICSWEVGVVVWPGLFGGEEQPENREQRQREDTIMVPIFGRDMPTFSDLASNGNGNRKTVVGFRMPYDIPLVPYTRDEIPWCATMSYEERDWRGRVWGGYQ</sequence>
<keyword evidence="8" id="KW-0539">Nucleus</keyword>
<proteinExistence type="inferred from homology"/>
<accession>A0A9P4VNB1</accession>
<name>A0A9P4VNB1_9PEZI</name>
<evidence type="ECO:0000256" key="2">
    <source>
        <dbReference type="ARBA" id="ARBA00010205"/>
    </source>
</evidence>
<dbReference type="PANTHER" id="PTHR12415">
    <property type="entry name" value="TYROSYL-DNA PHOSPHODIESTERASE 1"/>
    <property type="match status" value="1"/>
</dbReference>
<feature type="active site" description="Nucleophile" evidence="9">
    <location>
        <position position="167"/>
    </location>
</feature>
<dbReference type="Pfam" id="PF06087">
    <property type="entry name" value="Tyr-DNA_phospho"/>
    <property type="match status" value="1"/>
</dbReference>
<comment type="subcellular location">
    <subcellularLocation>
        <location evidence="1">Nucleus</location>
    </subcellularLocation>
</comment>
<keyword evidence="7" id="KW-0234">DNA repair</keyword>
<evidence type="ECO:0000256" key="7">
    <source>
        <dbReference type="ARBA" id="ARBA00023204"/>
    </source>
</evidence>
<dbReference type="GO" id="GO:0004527">
    <property type="term" value="F:exonuclease activity"/>
    <property type="evidence" value="ECO:0007669"/>
    <property type="project" value="UniProtKB-KW"/>
</dbReference>
<dbReference type="InterPro" id="IPR010347">
    <property type="entry name" value="Tdp1"/>
</dbReference>
<dbReference type="EMBL" id="MU006105">
    <property type="protein sequence ID" value="KAF2836085.1"/>
    <property type="molecule type" value="Genomic_DNA"/>
</dbReference>
<reference evidence="13" key="1">
    <citation type="journal article" date="2020" name="Stud. Mycol.">
        <title>101 Dothideomycetes genomes: a test case for predicting lifestyles and emergence of pathogens.</title>
        <authorList>
            <person name="Haridas S."/>
            <person name="Albert R."/>
            <person name="Binder M."/>
            <person name="Bloem J."/>
            <person name="Labutti K."/>
            <person name="Salamov A."/>
            <person name="Andreopoulos B."/>
            <person name="Baker S."/>
            <person name="Barry K."/>
            <person name="Bills G."/>
            <person name="Bluhm B."/>
            <person name="Cannon C."/>
            <person name="Castanera R."/>
            <person name="Culley D."/>
            <person name="Daum C."/>
            <person name="Ezra D."/>
            <person name="Gonzalez J."/>
            <person name="Henrissat B."/>
            <person name="Kuo A."/>
            <person name="Liang C."/>
            <person name="Lipzen A."/>
            <person name="Lutzoni F."/>
            <person name="Magnuson J."/>
            <person name="Mondo S."/>
            <person name="Nolan M."/>
            <person name="Ohm R."/>
            <person name="Pangilinan J."/>
            <person name="Park H.-J."/>
            <person name="Ramirez L."/>
            <person name="Alfaro M."/>
            <person name="Sun H."/>
            <person name="Tritt A."/>
            <person name="Yoshinaga Y."/>
            <person name="Zwiers L.-H."/>
            <person name="Turgeon B."/>
            <person name="Goodwin S."/>
            <person name="Spatafora J."/>
            <person name="Crous P."/>
            <person name="Grigoriev I."/>
        </authorList>
    </citation>
    <scope>NUCLEOTIDE SEQUENCE</scope>
    <source>
        <strain evidence="13">CBS 101060</strain>
    </source>
</reference>
<dbReference type="AlphaFoldDB" id="A0A9P4VNB1"/>
<evidence type="ECO:0000256" key="1">
    <source>
        <dbReference type="ARBA" id="ARBA00004123"/>
    </source>
</evidence>
<dbReference type="GO" id="GO:0017005">
    <property type="term" value="F:3'-tyrosyl-DNA phosphodiesterase activity"/>
    <property type="evidence" value="ECO:0007669"/>
    <property type="project" value="TreeGrafter"/>
</dbReference>
<evidence type="ECO:0000256" key="11">
    <source>
        <dbReference type="PIRSR" id="PIRSR610347-3"/>
    </source>
</evidence>
<comment type="similarity">
    <text evidence="2">Belongs to the tyrosyl-DNA phosphodiesterase family.</text>
</comment>